<dbReference type="PROSITE" id="PS50110">
    <property type="entry name" value="RESPONSE_REGULATORY"/>
    <property type="match status" value="1"/>
</dbReference>
<comment type="catalytic activity">
    <reaction evidence="1">
        <text>ATP + protein L-histidine = ADP + protein N-phospho-L-histidine.</text>
        <dbReference type="EC" id="2.7.13.3"/>
    </reaction>
</comment>
<dbReference type="Pfam" id="PF08448">
    <property type="entry name" value="PAS_4"/>
    <property type="match status" value="2"/>
</dbReference>
<proteinExistence type="predicted"/>
<gene>
    <name evidence="8" type="ORF">KSS90_14855</name>
</gene>
<name>A0ABX8NF78_9PSED</name>
<dbReference type="PANTHER" id="PTHR43065">
    <property type="entry name" value="SENSOR HISTIDINE KINASE"/>
    <property type="match status" value="1"/>
</dbReference>
<dbReference type="SMART" id="SM00388">
    <property type="entry name" value="HisKA"/>
    <property type="match status" value="1"/>
</dbReference>
<dbReference type="InterPro" id="IPR003661">
    <property type="entry name" value="HisK_dim/P_dom"/>
</dbReference>
<dbReference type="SMART" id="SM00448">
    <property type="entry name" value="REC"/>
    <property type="match status" value="1"/>
</dbReference>
<keyword evidence="9" id="KW-1185">Reference proteome</keyword>
<dbReference type="InterPro" id="IPR001789">
    <property type="entry name" value="Sig_transdc_resp-reg_receiver"/>
</dbReference>
<dbReference type="SMART" id="SM00387">
    <property type="entry name" value="HATPase_c"/>
    <property type="match status" value="1"/>
</dbReference>
<dbReference type="Proteomes" id="UP000824010">
    <property type="component" value="Chromosome"/>
</dbReference>
<evidence type="ECO:0000259" key="7">
    <source>
        <dbReference type="PROSITE" id="PS50110"/>
    </source>
</evidence>
<organism evidence="8 9">
    <name type="scientific">Pseudomonas maumuensis</name>
    <dbReference type="NCBI Taxonomy" id="2842354"/>
    <lineage>
        <taxon>Bacteria</taxon>
        <taxon>Pseudomonadati</taxon>
        <taxon>Pseudomonadota</taxon>
        <taxon>Gammaproteobacteria</taxon>
        <taxon>Pseudomonadales</taxon>
        <taxon>Pseudomonadaceae</taxon>
        <taxon>Pseudomonas</taxon>
    </lineage>
</organism>
<evidence type="ECO:0000256" key="5">
    <source>
        <dbReference type="SAM" id="Coils"/>
    </source>
</evidence>
<evidence type="ECO:0000256" key="2">
    <source>
        <dbReference type="ARBA" id="ARBA00012438"/>
    </source>
</evidence>
<evidence type="ECO:0000313" key="8">
    <source>
        <dbReference type="EMBL" id="QXH54644.1"/>
    </source>
</evidence>
<evidence type="ECO:0000313" key="9">
    <source>
        <dbReference type="Proteomes" id="UP000824010"/>
    </source>
</evidence>
<keyword evidence="4" id="KW-0597">Phosphoprotein</keyword>
<dbReference type="PROSITE" id="PS50109">
    <property type="entry name" value="HIS_KIN"/>
    <property type="match status" value="1"/>
</dbReference>
<feature type="domain" description="Histidine kinase" evidence="6">
    <location>
        <begin position="331"/>
        <end position="555"/>
    </location>
</feature>
<keyword evidence="5" id="KW-0175">Coiled coil</keyword>
<dbReference type="InterPro" id="IPR003594">
    <property type="entry name" value="HATPase_dom"/>
</dbReference>
<dbReference type="CDD" id="cd00082">
    <property type="entry name" value="HisKA"/>
    <property type="match status" value="1"/>
</dbReference>
<evidence type="ECO:0000259" key="6">
    <source>
        <dbReference type="PROSITE" id="PS50109"/>
    </source>
</evidence>
<evidence type="ECO:0000256" key="4">
    <source>
        <dbReference type="PROSITE-ProRule" id="PRU00169"/>
    </source>
</evidence>
<sequence>MSLRSHSESHDQLHTLREALDQERDRNACLTRELGQLREQVREAERYRFLFETMEEGFCIIQFIAGADGRWVDYHHLMANPAYCRHAGLPDVVGRTLREVIPDEADIWLERFGHVARTGEPIYFEHELYATNRYLGLAAIRVEPAEHHQVAVIFRDVTARKRAEMALQVLNTQLEQRIEQALAERKVFADLIDASVACVQVVDRQMRWQAINAATRVEFQRIFAFQPEIVAPLSVEFAAATDDCQRSLALWRRALAGEAFMTIEAFGQGDGRRHYEMRFAPLLGSGDDPLGAYLFAYDVTERIEEQQRLAHAEHALRQAQKMEAVGQLTGGVAHDFNNLLGGILGALDLAGQRLQQQRHDAVPPLLGNAQDAAQRAASLVHRLLAFSRQQTLLPEPTAVTALVDGMRDLIARSVGPHIEVYCQSDDDLWTVRIDPPQLESALLNLCINARDAIVASGTVSITCHNVALDEHQAAPLDLSPGQYVRISVSDTGRGMDPQVLARAVDPFFTTKPLGQGTGLGLSMIFGFVRQSGGQIKIDSILGQGTCVNLYLPRHHSAAPRMPAPIDAAIPVPSAQAARHVVVVEDEVAMRVVIGEVLEDLGHQAQMYENGPQVLAALQASTAPDLLISDVGLPGGLNGRQVAGALRLRYPGLKVLFVTGYDETAALRDGALEEGMSVLTKPFSLKQLATRVNRMLQD</sequence>
<evidence type="ECO:0000256" key="3">
    <source>
        <dbReference type="ARBA" id="ARBA00022777"/>
    </source>
</evidence>
<dbReference type="Pfam" id="PF02518">
    <property type="entry name" value="HATPase_c"/>
    <property type="match status" value="1"/>
</dbReference>
<protein>
    <recommendedName>
        <fullName evidence="2">histidine kinase</fullName>
        <ecNumber evidence="2">2.7.13.3</ecNumber>
    </recommendedName>
</protein>
<feature type="domain" description="Response regulatory" evidence="7">
    <location>
        <begin position="579"/>
        <end position="695"/>
    </location>
</feature>
<feature type="modified residue" description="4-aspartylphosphate" evidence="4">
    <location>
        <position position="629"/>
    </location>
</feature>
<dbReference type="Pfam" id="PF00512">
    <property type="entry name" value="HisKA"/>
    <property type="match status" value="1"/>
</dbReference>
<reference evidence="8 9" key="1">
    <citation type="journal article" date="2021" name="Microorganisms">
        <title>The Ever-Expanding Pseudomonas Genus: Description of 43 New Species and Partition of the Pseudomonas putida Group.</title>
        <authorList>
            <person name="Girard L."/>
            <person name="Lood C."/>
            <person name="Hofte M."/>
            <person name="Vandamme P."/>
            <person name="Rokni-Zadeh H."/>
            <person name="van Noort V."/>
            <person name="Lavigne R."/>
            <person name="De Mot R."/>
        </authorList>
    </citation>
    <scope>NUCLEOTIDE SEQUENCE [LARGE SCALE GENOMIC DNA]</scope>
    <source>
        <strain evidence="8 9">COW77</strain>
    </source>
</reference>
<dbReference type="InterPro" id="IPR013656">
    <property type="entry name" value="PAS_4"/>
</dbReference>
<dbReference type="EMBL" id="CP077077">
    <property type="protein sequence ID" value="QXH54644.1"/>
    <property type="molecule type" value="Genomic_DNA"/>
</dbReference>
<dbReference type="RefSeq" id="WP_217866167.1">
    <property type="nucleotide sequence ID" value="NZ_CP077077.1"/>
</dbReference>
<accession>A0ABX8NF78</accession>
<evidence type="ECO:0000256" key="1">
    <source>
        <dbReference type="ARBA" id="ARBA00000085"/>
    </source>
</evidence>
<feature type="coiled-coil region" evidence="5">
    <location>
        <begin position="13"/>
        <end position="47"/>
    </location>
</feature>
<dbReference type="Pfam" id="PF00072">
    <property type="entry name" value="Response_reg"/>
    <property type="match status" value="1"/>
</dbReference>
<dbReference type="PANTHER" id="PTHR43065:SF42">
    <property type="entry name" value="TWO-COMPONENT SENSOR PPRA"/>
    <property type="match status" value="1"/>
</dbReference>
<dbReference type="EC" id="2.7.13.3" evidence="2"/>
<dbReference type="InterPro" id="IPR005467">
    <property type="entry name" value="His_kinase_dom"/>
</dbReference>
<keyword evidence="3" id="KW-0418">Kinase</keyword>
<keyword evidence="3" id="KW-0808">Transferase</keyword>